<dbReference type="InterPro" id="IPR029045">
    <property type="entry name" value="ClpP/crotonase-like_dom_sf"/>
</dbReference>
<sequence length="509" mass="58834">MKLKLILFLNFIFISFTSCSQEVNLLISDKQWKEDLIFLKEKVEKTFPSFQNSIHKNEFERIFNETLSSDIQTIEKRVYALQRVLNTLNDEGCNIPLFQEGLDLQVLPIKPYWFNDGMYILDASTDYREFIGKKITKINGFSLEEVFEKTNNYLNADNDYYRSYLFQVYGFMPSLLKTIGLSEFTDQVVLELNSEEQITMKAASISEYSKLDRKLPNDGYFNVKNKSYKGKNYWFELIPNTKTLFVQLQQIVNDKKDNSFSKFVDTIEKLINTNKAEKLIIDIRYGGGGNGFKLKGFTDLLKSSKNINQKGKLFVLTSKATRGTLLELASILNQNTKAILVGEPTAEGVNTVGDITYITLPNSGLKASLTHTFWATSWKQDNSTYLNPEIKVNYQYSDYKENIDTWLTAVENCKLNSDQQQIPKEIAKQLEGTYKINGRKIAINTQGEQLFLTMNRKMKSFFEIKTELYFQSEGIISTDIKNVYLKYINNNGKINLNSLVWKKLELEIQ</sequence>
<keyword evidence="1" id="KW-0732">Signal</keyword>
<protein>
    <recommendedName>
        <fullName evidence="4">Tail specific protease domain-containing protein</fullName>
    </recommendedName>
</protein>
<keyword evidence="3" id="KW-1185">Reference proteome</keyword>
<dbReference type="RefSeq" id="WP_298286953.1">
    <property type="nucleotide sequence ID" value="NZ_JBHTIC010000020.1"/>
</dbReference>
<dbReference type="PROSITE" id="PS51257">
    <property type="entry name" value="PROKAR_LIPOPROTEIN"/>
    <property type="match status" value="1"/>
</dbReference>
<name>A0ABW2Z8Y3_9FLAO</name>
<evidence type="ECO:0008006" key="4">
    <source>
        <dbReference type="Google" id="ProtNLM"/>
    </source>
</evidence>
<evidence type="ECO:0000256" key="1">
    <source>
        <dbReference type="SAM" id="SignalP"/>
    </source>
</evidence>
<comment type="caution">
    <text evidence="2">The sequence shown here is derived from an EMBL/GenBank/DDBJ whole genome shotgun (WGS) entry which is preliminary data.</text>
</comment>
<dbReference type="EMBL" id="JBHTIC010000020">
    <property type="protein sequence ID" value="MFD0763061.1"/>
    <property type="molecule type" value="Genomic_DNA"/>
</dbReference>
<proteinExistence type="predicted"/>
<evidence type="ECO:0000313" key="2">
    <source>
        <dbReference type="EMBL" id="MFD0763061.1"/>
    </source>
</evidence>
<feature type="signal peptide" evidence="1">
    <location>
        <begin position="1"/>
        <end position="20"/>
    </location>
</feature>
<accession>A0ABW2Z8Y3</accession>
<dbReference type="Proteomes" id="UP001597032">
    <property type="component" value="Unassembled WGS sequence"/>
</dbReference>
<reference evidence="3" key="1">
    <citation type="journal article" date="2019" name="Int. J. Syst. Evol. Microbiol.">
        <title>The Global Catalogue of Microorganisms (GCM) 10K type strain sequencing project: providing services to taxonomists for standard genome sequencing and annotation.</title>
        <authorList>
            <consortium name="The Broad Institute Genomics Platform"/>
            <consortium name="The Broad Institute Genome Sequencing Center for Infectious Disease"/>
            <person name="Wu L."/>
            <person name="Ma J."/>
        </authorList>
    </citation>
    <scope>NUCLEOTIDE SEQUENCE [LARGE SCALE GENOMIC DNA]</scope>
    <source>
        <strain evidence="3">CCUG 60022</strain>
    </source>
</reference>
<dbReference type="Gene3D" id="3.90.226.10">
    <property type="entry name" value="2-enoyl-CoA Hydratase, Chain A, domain 1"/>
    <property type="match status" value="1"/>
</dbReference>
<gene>
    <name evidence="2" type="ORF">ACFQZW_13310</name>
</gene>
<organism evidence="2 3">
    <name type="scientific">Lutibacter aestuarii</name>
    <dbReference type="NCBI Taxonomy" id="861111"/>
    <lineage>
        <taxon>Bacteria</taxon>
        <taxon>Pseudomonadati</taxon>
        <taxon>Bacteroidota</taxon>
        <taxon>Flavobacteriia</taxon>
        <taxon>Flavobacteriales</taxon>
        <taxon>Flavobacteriaceae</taxon>
        <taxon>Lutibacter</taxon>
    </lineage>
</organism>
<dbReference type="SUPFAM" id="SSF52096">
    <property type="entry name" value="ClpP/crotonase"/>
    <property type="match status" value="1"/>
</dbReference>
<feature type="chain" id="PRO_5046281980" description="Tail specific protease domain-containing protein" evidence="1">
    <location>
        <begin position="21"/>
        <end position="509"/>
    </location>
</feature>
<evidence type="ECO:0000313" key="3">
    <source>
        <dbReference type="Proteomes" id="UP001597032"/>
    </source>
</evidence>